<dbReference type="OrthoDB" id="7058190at2"/>
<comment type="caution">
    <text evidence="5">The sequence shown here is derived from an EMBL/GenBank/DDBJ whole genome shotgun (WGS) entry which is preliminary data.</text>
</comment>
<evidence type="ECO:0000256" key="4">
    <source>
        <dbReference type="SAM" id="MobiDB-lite"/>
    </source>
</evidence>
<keyword evidence="6" id="KW-1185">Reference proteome</keyword>
<feature type="region of interest" description="Disordered" evidence="4">
    <location>
        <begin position="220"/>
        <end position="245"/>
    </location>
</feature>
<evidence type="ECO:0000313" key="5">
    <source>
        <dbReference type="EMBL" id="RQW62573.1"/>
    </source>
</evidence>
<dbReference type="Proteomes" id="UP000281112">
    <property type="component" value="Unassembled WGS sequence"/>
</dbReference>
<dbReference type="EMBL" id="RJVQ01000005">
    <property type="protein sequence ID" value="RQW62573.1"/>
    <property type="molecule type" value="Genomic_DNA"/>
</dbReference>
<organism evidence="5 6">
    <name type="scientific">Vibrio viridaestus</name>
    <dbReference type="NCBI Taxonomy" id="2487322"/>
    <lineage>
        <taxon>Bacteria</taxon>
        <taxon>Pseudomonadati</taxon>
        <taxon>Pseudomonadota</taxon>
        <taxon>Gammaproteobacteria</taxon>
        <taxon>Vibrionales</taxon>
        <taxon>Vibrionaceae</taxon>
        <taxon>Vibrio</taxon>
    </lineage>
</organism>
<sequence length="275" mass="30835">MFNFIDLIFLCIYKFFVNIRYTHLVINFNYGHPLLIIIKSSNRCIVKNKAVISLIPVFLFSASALAEVTMKVPPEVSVVVANGHTPKLTGSVFDSAKTLHLPDGTQQILFRYKPYFAQGKDNIGVESDVLVSSFQVSNQNLEFVLPEYSDLKEAQANIHTMDWSFATEDGQKVASINDKLVKDGIQFGRNYITEAALYNQGNNAASVHTFAPEMTLSDRQIHSTSQPQTQSMQNADYQYQQAPTGGPSVESMLHYWYNQADPSTKAKFRAFVNGQ</sequence>
<dbReference type="AlphaFoldDB" id="A0A3N9TFQ5"/>
<proteinExistence type="inferred from homology"/>
<evidence type="ECO:0000256" key="2">
    <source>
        <dbReference type="ARBA" id="ARBA00022729"/>
    </source>
</evidence>
<evidence type="ECO:0000256" key="1">
    <source>
        <dbReference type="ARBA" id="ARBA00008490"/>
    </source>
</evidence>
<evidence type="ECO:0000313" key="6">
    <source>
        <dbReference type="Proteomes" id="UP000281112"/>
    </source>
</evidence>
<dbReference type="PANTHER" id="PTHR38108:SF1">
    <property type="entry name" value="UPF0319 PROTEIN YCCT"/>
    <property type="match status" value="1"/>
</dbReference>
<dbReference type="PANTHER" id="PTHR38108">
    <property type="entry name" value="UPF0319 PROTEIN YCCT"/>
    <property type="match status" value="1"/>
</dbReference>
<accession>A0A3N9TFQ5</accession>
<dbReference type="HAMAP" id="MF_00789">
    <property type="entry name" value="UPF0319"/>
    <property type="match status" value="1"/>
</dbReference>
<feature type="compositionally biased region" description="Polar residues" evidence="4">
    <location>
        <begin position="222"/>
        <end position="243"/>
    </location>
</feature>
<dbReference type="InterPro" id="IPR018635">
    <property type="entry name" value="UPF0319"/>
</dbReference>
<evidence type="ECO:0000256" key="3">
    <source>
        <dbReference type="HAMAP-Rule" id="MF_00789"/>
    </source>
</evidence>
<dbReference type="Pfam" id="PF09829">
    <property type="entry name" value="DUF2057"/>
    <property type="match status" value="1"/>
</dbReference>
<comment type="similarity">
    <text evidence="1 3">Belongs to the UPF0319 family.</text>
</comment>
<keyword evidence="2" id="KW-0732">Signal</keyword>
<protein>
    <recommendedName>
        <fullName evidence="3">UPF0319 protein EES38_12665</fullName>
    </recommendedName>
</protein>
<gene>
    <name evidence="5" type="ORF">EES38_12665</name>
</gene>
<reference evidence="5 6" key="1">
    <citation type="submission" date="2018-11" db="EMBL/GenBank/DDBJ databases">
        <title>Vibrio LJC006 sp. nov., isolated from seawater during the bloom of the enteromorpha.</title>
        <authorList>
            <person name="Liang J."/>
        </authorList>
    </citation>
    <scope>NUCLEOTIDE SEQUENCE [LARGE SCALE GENOMIC DNA]</scope>
    <source>
        <strain evidence="5 6">LJC006</strain>
    </source>
</reference>
<name>A0A3N9TFQ5_9VIBR</name>